<dbReference type="SUPFAM" id="SSF47095">
    <property type="entry name" value="HMG-box"/>
    <property type="match status" value="1"/>
</dbReference>
<keyword evidence="7" id="KW-1185">Reference proteome</keyword>
<dbReference type="GO" id="GO:0005634">
    <property type="term" value="C:nucleus"/>
    <property type="evidence" value="ECO:0007669"/>
    <property type="project" value="UniProtKB-UniRule"/>
</dbReference>
<evidence type="ECO:0000256" key="1">
    <source>
        <dbReference type="ARBA" id="ARBA00023125"/>
    </source>
</evidence>
<reference evidence="6 7" key="1">
    <citation type="journal article" date="2019" name="Nat. Ecol. Evol.">
        <title>Megaphylogeny resolves global patterns of mushroom evolution.</title>
        <authorList>
            <person name="Varga T."/>
            <person name="Krizsan K."/>
            <person name="Foldi C."/>
            <person name="Dima B."/>
            <person name="Sanchez-Garcia M."/>
            <person name="Sanchez-Ramirez S."/>
            <person name="Szollosi G.J."/>
            <person name="Szarkandi J.G."/>
            <person name="Papp V."/>
            <person name="Albert L."/>
            <person name="Andreopoulos W."/>
            <person name="Angelini C."/>
            <person name="Antonin V."/>
            <person name="Barry K.W."/>
            <person name="Bougher N.L."/>
            <person name="Buchanan P."/>
            <person name="Buyck B."/>
            <person name="Bense V."/>
            <person name="Catcheside P."/>
            <person name="Chovatia M."/>
            <person name="Cooper J."/>
            <person name="Damon W."/>
            <person name="Desjardin D."/>
            <person name="Finy P."/>
            <person name="Geml J."/>
            <person name="Haridas S."/>
            <person name="Hughes K."/>
            <person name="Justo A."/>
            <person name="Karasinski D."/>
            <person name="Kautmanova I."/>
            <person name="Kiss B."/>
            <person name="Kocsube S."/>
            <person name="Kotiranta H."/>
            <person name="LaButti K.M."/>
            <person name="Lechner B.E."/>
            <person name="Liimatainen K."/>
            <person name="Lipzen A."/>
            <person name="Lukacs Z."/>
            <person name="Mihaltcheva S."/>
            <person name="Morgado L.N."/>
            <person name="Niskanen T."/>
            <person name="Noordeloos M.E."/>
            <person name="Ohm R.A."/>
            <person name="Ortiz-Santana B."/>
            <person name="Ovrebo C."/>
            <person name="Racz N."/>
            <person name="Riley R."/>
            <person name="Savchenko A."/>
            <person name="Shiryaev A."/>
            <person name="Soop K."/>
            <person name="Spirin V."/>
            <person name="Szebenyi C."/>
            <person name="Tomsovsky M."/>
            <person name="Tulloss R.E."/>
            <person name="Uehling J."/>
            <person name="Grigoriev I.V."/>
            <person name="Vagvolgyi C."/>
            <person name="Papp T."/>
            <person name="Martin F.M."/>
            <person name="Miettinen O."/>
            <person name="Hibbett D.S."/>
            <person name="Nagy L.G."/>
        </authorList>
    </citation>
    <scope>NUCLEOTIDE SEQUENCE [LARGE SCALE GENOMIC DNA]</scope>
    <source>
        <strain evidence="6 7">OMC1185</strain>
    </source>
</reference>
<feature type="domain" description="HMG box" evidence="5">
    <location>
        <begin position="129"/>
        <end position="207"/>
    </location>
</feature>
<name>A0A5C3MT69_9AGAM</name>
<feature type="compositionally biased region" description="Polar residues" evidence="4">
    <location>
        <begin position="82"/>
        <end position="92"/>
    </location>
</feature>
<feature type="compositionally biased region" description="Basic and acidic residues" evidence="4">
    <location>
        <begin position="116"/>
        <end position="131"/>
    </location>
</feature>
<evidence type="ECO:0000256" key="4">
    <source>
        <dbReference type="SAM" id="MobiDB-lite"/>
    </source>
</evidence>
<feature type="region of interest" description="Disordered" evidence="4">
    <location>
        <begin position="207"/>
        <end position="267"/>
    </location>
</feature>
<dbReference type="OrthoDB" id="6247875at2759"/>
<dbReference type="PANTHER" id="PTHR10270:SF161">
    <property type="entry name" value="SEX-DETERMINING REGION Y PROTEIN"/>
    <property type="match status" value="1"/>
</dbReference>
<sequence>MPAHRTRDTPARSLEVTTDAPQPPAVSIISPTPRVASFPAHPDPFASPSSTLVDHDVDPFANAFASAPSPAPSSTRAVSPAGSCTSESSTPSAAGPSRSTSHRRQSSIQSISNDSTAERRPKKGEEGYVKRPENAFILFRRKCCEERKEQLQQLEQSDASGKKQRQADLSKLISTQWKSLPAEERVVWEDLAKEKKKEHEKMYPGYVYRPQRSKTKASKGKKAPGEEEINLTDGESVSLTLHAPTERSHGRSSSAPTPPPGYGAIRLPALPTLQSSCPSSPYLTPMISQRARQPSQLHQSTMAYDFLSDGSMPTSSFQYSSNPYDFGLITHSNPNSTLLPPLTLPNDYSLLSPSDSMATGSSGPPSPQYCSPFTPQTVDTGLPPAAIHEPHPMSHNMHPSWMRSNEMDLDTHMQMHGLQFQYQESSGCEGWESREMSLWPQDVGVGIVEEFEGLGSIPELELGLPGFGEYTDGASSSSHFSQNEDRNVSDNSWLKRHTHQV</sequence>
<protein>
    <recommendedName>
        <fullName evidence="5">HMG box domain-containing protein</fullName>
    </recommendedName>
</protein>
<evidence type="ECO:0000313" key="7">
    <source>
        <dbReference type="Proteomes" id="UP000305948"/>
    </source>
</evidence>
<feature type="compositionally biased region" description="Low complexity" evidence="4">
    <location>
        <begin position="106"/>
        <end position="115"/>
    </location>
</feature>
<dbReference type="EMBL" id="ML213521">
    <property type="protein sequence ID" value="TFK48113.1"/>
    <property type="molecule type" value="Genomic_DNA"/>
</dbReference>
<feature type="compositionally biased region" description="Basic residues" evidence="4">
    <location>
        <begin position="211"/>
        <end position="222"/>
    </location>
</feature>
<accession>A0A5C3MT69</accession>
<dbReference type="GO" id="GO:0000122">
    <property type="term" value="P:negative regulation of transcription by RNA polymerase II"/>
    <property type="evidence" value="ECO:0007669"/>
    <property type="project" value="TreeGrafter"/>
</dbReference>
<feature type="DNA-binding region" description="HMG box" evidence="3">
    <location>
        <begin position="129"/>
        <end position="207"/>
    </location>
</feature>
<feature type="compositionally biased region" description="Basic and acidic residues" evidence="4">
    <location>
        <begin position="1"/>
        <end position="10"/>
    </location>
</feature>
<dbReference type="GO" id="GO:0001228">
    <property type="term" value="F:DNA-binding transcription activator activity, RNA polymerase II-specific"/>
    <property type="evidence" value="ECO:0007669"/>
    <property type="project" value="TreeGrafter"/>
</dbReference>
<evidence type="ECO:0000256" key="2">
    <source>
        <dbReference type="ARBA" id="ARBA00023163"/>
    </source>
</evidence>
<dbReference type="InterPro" id="IPR036910">
    <property type="entry name" value="HMG_box_dom_sf"/>
</dbReference>
<evidence type="ECO:0000313" key="6">
    <source>
        <dbReference type="EMBL" id="TFK48113.1"/>
    </source>
</evidence>
<gene>
    <name evidence="6" type="ORF">OE88DRAFT_604350</name>
</gene>
<dbReference type="PANTHER" id="PTHR10270">
    <property type="entry name" value="SOX TRANSCRIPTION FACTOR"/>
    <property type="match status" value="1"/>
</dbReference>
<keyword evidence="1 3" id="KW-0238">DNA-binding</keyword>
<evidence type="ECO:0000256" key="3">
    <source>
        <dbReference type="PROSITE-ProRule" id="PRU00267"/>
    </source>
</evidence>
<dbReference type="Gene3D" id="1.10.30.10">
    <property type="entry name" value="High mobility group box domain"/>
    <property type="match status" value="1"/>
</dbReference>
<organism evidence="6 7">
    <name type="scientific">Heliocybe sulcata</name>
    <dbReference type="NCBI Taxonomy" id="5364"/>
    <lineage>
        <taxon>Eukaryota</taxon>
        <taxon>Fungi</taxon>
        <taxon>Dikarya</taxon>
        <taxon>Basidiomycota</taxon>
        <taxon>Agaricomycotina</taxon>
        <taxon>Agaricomycetes</taxon>
        <taxon>Gloeophyllales</taxon>
        <taxon>Gloeophyllaceae</taxon>
        <taxon>Heliocybe</taxon>
    </lineage>
</organism>
<feature type="compositionally biased region" description="Low complexity" evidence="4">
    <location>
        <begin position="59"/>
        <end position="81"/>
    </location>
</feature>
<dbReference type="AlphaFoldDB" id="A0A5C3MT69"/>
<dbReference type="Pfam" id="PF00505">
    <property type="entry name" value="HMG_box"/>
    <property type="match status" value="1"/>
</dbReference>
<keyword evidence="3" id="KW-0539">Nucleus</keyword>
<dbReference type="InterPro" id="IPR050140">
    <property type="entry name" value="SRY-related_HMG-box_TF-like"/>
</dbReference>
<dbReference type="STRING" id="5364.A0A5C3MT69"/>
<dbReference type="PROSITE" id="PS50118">
    <property type="entry name" value="HMG_BOX_2"/>
    <property type="match status" value="1"/>
</dbReference>
<dbReference type="Proteomes" id="UP000305948">
    <property type="component" value="Unassembled WGS sequence"/>
</dbReference>
<dbReference type="SMART" id="SM00398">
    <property type="entry name" value="HMG"/>
    <property type="match status" value="1"/>
</dbReference>
<dbReference type="GO" id="GO:0000978">
    <property type="term" value="F:RNA polymerase II cis-regulatory region sequence-specific DNA binding"/>
    <property type="evidence" value="ECO:0007669"/>
    <property type="project" value="TreeGrafter"/>
</dbReference>
<evidence type="ECO:0000259" key="5">
    <source>
        <dbReference type="PROSITE" id="PS50118"/>
    </source>
</evidence>
<dbReference type="CDD" id="cd01389">
    <property type="entry name" value="HMG-box_ROX1-like"/>
    <property type="match status" value="1"/>
</dbReference>
<dbReference type="InterPro" id="IPR009071">
    <property type="entry name" value="HMG_box_dom"/>
</dbReference>
<feature type="region of interest" description="Disordered" evidence="4">
    <location>
        <begin position="1"/>
        <end position="131"/>
    </location>
</feature>
<dbReference type="GO" id="GO:0030154">
    <property type="term" value="P:cell differentiation"/>
    <property type="evidence" value="ECO:0007669"/>
    <property type="project" value="TreeGrafter"/>
</dbReference>
<keyword evidence="2" id="KW-0804">Transcription</keyword>
<proteinExistence type="predicted"/>
<feature type="region of interest" description="Disordered" evidence="4">
    <location>
        <begin position="473"/>
        <end position="501"/>
    </location>
</feature>